<gene>
    <name evidence="2" type="ORF">FOZ60_007721</name>
</gene>
<dbReference type="EMBL" id="JABANP010000307">
    <property type="protein sequence ID" value="KAF4684537.1"/>
    <property type="molecule type" value="Genomic_DNA"/>
</dbReference>
<evidence type="ECO:0000313" key="2">
    <source>
        <dbReference type="EMBL" id="KAF4684537.1"/>
    </source>
</evidence>
<proteinExistence type="predicted"/>
<evidence type="ECO:0000313" key="3">
    <source>
        <dbReference type="Proteomes" id="UP000541610"/>
    </source>
</evidence>
<comment type="caution">
    <text evidence="2">The sequence shown here is derived from an EMBL/GenBank/DDBJ whole genome shotgun (WGS) entry which is preliminary data.</text>
</comment>
<feature type="region of interest" description="Disordered" evidence="1">
    <location>
        <begin position="1"/>
        <end position="39"/>
    </location>
</feature>
<reference evidence="2 3" key="1">
    <citation type="submission" date="2020-04" db="EMBL/GenBank/DDBJ databases">
        <title>Perkinsus olseni comparative genomics.</title>
        <authorList>
            <person name="Bogema D.R."/>
        </authorList>
    </citation>
    <scope>NUCLEOTIDE SEQUENCE [LARGE SCALE GENOMIC DNA]</scope>
    <source>
        <strain evidence="2">00978-12</strain>
    </source>
</reference>
<evidence type="ECO:0000256" key="1">
    <source>
        <dbReference type="SAM" id="MobiDB-lite"/>
    </source>
</evidence>
<accession>A0A7J6NM85</accession>
<dbReference type="AlphaFoldDB" id="A0A7J6NM85"/>
<dbReference type="Proteomes" id="UP000541610">
    <property type="component" value="Unassembled WGS sequence"/>
</dbReference>
<organism evidence="2 3">
    <name type="scientific">Perkinsus olseni</name>
    <name type="common">Perkinsus atlanticus</name>
    <dbReference type="NCBI Taxonomy" id="32597"/>
    <lineage>
        <taxon>Eukaryota</taxon>
        <taxon>Sar</taxon>
        <taxon>Alveolata</taxon>
        <taxon>Perkinsozoa</taxon>
        <taxon>Perkinsea</taxon>
        <taxon>Perkinsida</taxon>
        <taxon>Perkinsidae</taxon>
        <taxon>Perkinsus</taxon>
    </lineage>
</organism>
<protein>
    <submittedName>
        <fullName evidence="2">Uncharacterized protein</fullName>
    </submittedName>
</protein>
<dbReference type="OrthoDB" id="10629731at2759"/>
<feature type="compositionally biased region" description="Polar residues" evidence="1">
    <location>
        <begin position="1"/>
        <end position="17"/>
    </location>
</feature>
<sequence>MATPGSRTPETQGSQIRTGFETETHGGEQAPPQDPVKPNEWRESAAAFTDREELRQELRKARAYRGRVRSQLREVREAMNNIIGDTPDDLEVMEELMRRESDLERTLEEAMVYVTELESRSEELLALRASSRHSANLSLNPADSSTSPTHDVRRTLAFTETPQEHEDFGVPEQPKVSEDLLSIEPRDIPANPPNTCHRPATVHSKHCDAGVVGKLSVVNLKDSFKFPQHCRRLEEVLAEIHAGEFDADRTTFTPYLELRHTCTQKLLSTLKECEAVYDCALGAYEVHGDQWEVITQVCKKRFAKRTILLDELKERMTKLRFPSVKNAEIFIKDIISINELYRIVHPSDTAQKCQFVRRVLSHLPQEIVVGVIRRCRTQCTSEEGDWEIAVEFHSLDGSTDKTIVGFIKAECRLLEEADSLRRESPSGFRDKSAAEKKISALPKDKYRTWEFEEKPSVSIRFGPTHGGGTVVSGRCVLDTAAGGAYLLTHSLDCLRVVTGVDPVKLERPIAVSLADGTRTQIDWVVDCSLELLDLTLRRVATAQTELRILINTASSPGPYLSVLAGRSLISQWGVVIIGSVEAYAGPKADCCIYRAPAPCRSVAQVMNDTITAIQKRPLDTRKTRRAQGVTPPQCCPFFDDSEKRFIYDVMRDMRNESWVPVPSTSGMYQARIRSVVGDDITDLPNQRFICEVMIPKIASTEKIRGRSYAVRMYERLSEILVSSEQCNIRANG</sequence>
<name>A0A7J6NM85_PEROL</name>